<sequence>MKTKILKTMVYLSMLSSMMKTPMSMMMLLLIQTMLSITLMNKMFNSSWFPMITFLMMIGGIMIIFMYMSSITSNKKFKTNMKIVLLSGMMLFMMEEMMSEFQMNENQELIKTMEDLSMTKMYNKTMFMTMLMVLYLLLTMLSINKIIKNFEGPLRSKTYE</sequence>
<accession>A0A343AXQ0</accession>
<dbReference type="GeneID" id="30901726"/>
<evidence type="ECO:0000256" key="1">
    <source>
        <dbReference type="SAM" id="Phobius"/>
    </source>
</evidence>
<keyword evidence="2" id="KW-0496">Mitochondrion</keyword>
<dbReference type="AlphaFoldDB" id="A0A343AXQ0"/>
<feature type="transmembrane region" description="Helical" evidence="1">
    <location>
        <begin position="50"/>
        <end position="68"/>
    </location>
</feature>
<keyword evidence="1" id="KW-0472">Membrane</keyword>
<dbReference type="CTD" id="4541"/>
<keyword evidence="1" id="KW-1133">Transmembrane helix</keyword>
<geneLocation type="mitochondrion" evidence="2"/>
<evidence type="ECO:0000313" key="2">
    <source>
        <dbReference type="EMBL" id="APU51898.1"/>
    </source>
</evidence>
<keyword evidence="1" id="KW-0812">Transmembrane</keyword>
<feature type="transmembrane region" description="Helical" evidence="1">
    <location>
        <begin position="126"/>
        <end position="147"/>
    </location>
</feature>
<name>A0A343AXQ0_ENTCR</name>
<reference evidence="2" key="1">
    <citation type="journal article" date="2016" name="Mitochondrial DNA Part B Resour">
        <title>The complete mitochondrial genome of Entylia carinata (Hemiptera: Membracidae).</title>
        <authorList>
            <person name="Mao M."/>
            <person name="Yang X."/>
            <person name="Bennett G."/>
        </authorList>
    </citation>
    <scope>NUCLEOTIDE SEQUENCE</scope>
</reference>
<proteinExistence type="predicted"/>
<organism evidence="2">
    <name type="scientific">Entylia carinata</name>
    <name type="common">Keeled treehopper</name>
    <dbReference type="NCBI Taxonomy" id="1464891"/>
    <lineage>
        <taxon>Eukaryota</taxon>
        <taxon>Metazoa</taxon>
        <taxon>Ecdysozoa</taxon>
        <taxon>Arthropoda</taxon>
        <taxon>Hexapoda</taxon>
        <taxon>Insecta</taxon>
        <taxon>Pterygota</taxon>
        <taxon>Neoptera</taxon>
        <taxon>Paraneoptera</taxon>
        <taxon>Hemiptera</taxon>
        <taxon>Auchenorrhyncha</taxon>
        <taxon>Membracoidea</taxon>
        <taxon>Membracidae</taxon>
        <taxon>Entylia</taxon>
    </lineage>
</organism>
<dbReference type="RefSeq" id="YP_009344633.1">
    <property type="nucleotide sequence ID" value="NC_033539.1"/>
</dbReference>
<dbReference type="EMBL" id="KX495488">
    <property type="protein sequence ID" value="APU51898.1"/>
    <property type="molecule type" value="Genomic_DNA"/>
</dbReference>
<protein>
    <submittedName>
        <fullName evidence="2">NADH dehydrogenase subunit 6</fullName>
    </submittedName>
</protein>
<gene>
    <name evidence="2" type="primary">ND6</name>
</gene>